<sequence>MFEYATPKYIRALLLIPLLALSAASAMAAQPTELRIAVIIAAGPDSAWDGTFLKALEAVKAEAPENLAITTKVSDPLWGDDAENAMRLYAQSGQFDIIWAHSSYTDQVKTLKEEFPDVMFVVTGSGNEGLGGNLYWIYKRVYEPAYLLGVLAGKATASNVLGVVGTYPADDVNDEINAFFAGAKSVNPAIVSKVAFIGSWYDPAKAAEFMNAQIAAKADVVFMLADNFAPCDEKKIVCIGNFRDDSARSPRILSAPLALWDADIKGIVETWYGHKKDGKPFAGNKEIKWLSMKDGGSTVADFNGREGLVPVAAITAFNDAKAKLEAGTLTVPLDTALPASN</sequence>
<dbReference type="InterPro" id="IPR052910">
    <property type="entry name" value="ABC-Purine-Binding"/>
</dbReference>
<feature type="signal peptide" evidence="2">
    <location>
        <begin position="1"/>
        <end position="28"/>
    </location>
</feature>
<feature type="domain" description="ABC transporter substrate-binding protein PnrA-like" evidence="3">
    <location>
        <begin position="44"/>
        <end position="226"/>
    </location>
</feature>
<evidence type="ECO:0000256" key="1">
    <source>
        <dbReference type="ARBA" id="ARBA00022729"/>
    </source>
</evidence>
<dbReference type="PANTHER" id="PTHR43208:SF1">
    <property type="entry name" value="ABC TRANSPORTER SUBSTRATE-BINDING PROTEIN"/>
    <property type="match status" value="1"/>
</dbReference>
<organism evidence="4 5">
    <name type="scientific">Agrobacterium tumefaciens str. Kerr 14</name>
    <dbReference type="NCBI Taxonomy" id="1183424"/>
    <lineage>
        <taxon>Bacteria</taxon>
        <taxon>Pseudomonadati</taxon>
        <taxon>Pseudomonadota</taxon>
        <taxon>Alphaproteobacteria</taxon>
        <taxon>Hyphomicrobiales</taxon>
        <taxon>Rhizobiaceae</taxon>
        <taxon>Rhizobium/Agrobacterium group</taxon>
        <taxon>Agrobacterium</taxon>
        <taxon>Agrobacterium tumefaciens complex</taxon>
    </lineage>
</organism>
<feature type="chain" id="PRO_5013159452" evidence="2">
    <location>
        <begin position="29"/>
        <end position="341"/>
    </location>
</feature>
<evidence type="ECO:0000259" key="3">
    <source>
        <dbReference type="Pfam" id="PF02608"/>
    </source>
</evidence>
<proteinExistence type="predicted"/>
<dbReference type="RefSeq" id="WP_080867501.1">
    <property type="nucleotide sequence ID" value="NZ_LT009732.1"/>
</dbReference>
<dbReference type="Gene3D" id="3.40.50.2300">
    <property type="match status" value="2"/>
</dbReference>
<evidence type="ECO:0000313" key="5">
    <source>
        <dbReference type="Proteomes" id="UP000191897"/>
    </source>
</evidence>
<dbReference type="PANTHER" id="PTHR43208">
    <property type="entry name" value="ABC TRANSPORTER SUBSTRATE-BINDING PROTEIN"/>
    <property type="match status" value="1"/>
</dbReference>
<dbReference type="AlphaFoldDB" id="A0A1S7SA04"/>
<dbReference type="SUPFAM" id="SSF53822">
    <property type="entry name" value="Periplasmic binding protein-like I"/>
    <property type="match status" value="1"/>
</dbReference>
<dbReference type="EMBL" id="FBWC01000035">
    <property type="protein sequence ID" value="CUX65143.1"/>
    <property type="molecule type" value="Genomic_DNA"/>
</dbReference>
<name>A0A1S7SA04_AGRTU</name>
<dbReference type="InterPro" id="IPR028082">
    <property type="entry name" value="Peripla_BP_I"/>
</dbReference>
<evidence type="ECO:0000256" key="2">
    <source>
        <dbReference type="SAM" id="SignalP"/>
    </source>
</evidence>
<dbReference type="Pfam" id="PF02608">
    <property type="entry name" value="Bmp"/>
    <property type="match status" value="1"/>
</dbReference>
<protein>
    <submittedName>
        <fullName evidence="4">Basic membrane lipoprotein</fullName>
    </submittedName>
</protein>
<dbReference type="GO" id="GO:0005886">
    <property type="term" value="C:plasma membrane"/>
    <property type="evidence" value="ECO:0007669"/>
    <property type="project" value="InterPro"/>
</dbReference>
<dbReference type="InterPro" id="IPR003760">
    <property type="entry name" value="PnrA-like"/>
</dbReference>
<reference evidence="4 5" key="1">
    <citation type="submission" date="2016-01" db="EMBL/GenBank/DDBJ databases">
        <authorList>
            <person name="Oliw E.H."/>
        </authorList>
    </citation>
    <scope>NUCLEOTIDE SEQUENCE [LARGE SCALE GENOMIC DNA]</scope>
    <source>
        <strain evidence="4 5">Kerr 14</strain>
    </source>
</reference>
<dbReference type="Proteomes" id="UP000191897">
    <property type="component" value="Unassembled WGS sequence"/>
</dbReference>
<accession>A0A1S7SA04</accession>
<keyword evidence="4" id="KW-0449">Lipoprotein</keyword>
<evidence type="ECO:0000313" key="4">
    <source>
        <dbReference type="EMBL" id="CUX65143.1"/>
    </source>
</evidence>
<keyword evidence="1 2" id="KW-0732">Signal</keyword>
<gene>
    <name evidence="4" type="ORF">AGR4C_pa40014</name>
</gene>